<dbReference type="Proteomes" id="UP001310248">
    <property type="component" value="Unassembled WGS sequence"/>
</dbReference>
<gene>
    <name evidence="2" type="ORF">SNR37_003018</name>
</gene>
<protein>
    <submittedName>
        <fullName evidence="2">Helix-turn-helix domain-containing protein</fullName>
    </submittedName>
</protein>
<evidence type="ECO:0000313" key="3">
    <source>
        <dbReference type="Proteomes" id="UP001310248"/>
    </source>
</evidence>
<dbReference type="RefSeq" id="WP_084681974.1">
    <property type="nucleotide sequence ID" value="NZ_JAYDYW010000005.1"/>
</dbReference>
<reference evidence="3" key="1">
    <citation type="submission" date="2023-07" db="EMBL/GenBank/DDBJ databases">
        <title>Draft genome sequence of Agarivorans aestuarii strain ZMCS4, a CAZymes producing bacteria isolated from the marine brown algae Clodostephus spongiosus.</title>
        <authorList>
            <person name="Lorente B."/>
            <person name="Cabral C."/>
            <person name="Frias J."/>
            <person name="Faria J."/>
            <person name="Toubarro D."/>
        </authorList>
    </citation>
    <scope>NUCLEOTIDE SEQUENCE [LARGE SCALE GENOMIC DNA]</scope>
    <source>
        <strain evidence="3">ZMCS4</strain>
    </source>
</reference>
<dbReference type="EMBL" id="JAYDYW010000005">
    <property type="protein sequence ID" value="MEE1673592.1"/>
    <property type="molecule type" value="Genomic_DNA"/>
</dbReference>
<reference evidence="2 3" key="2">
    <citation type="submission" date="2023-12" db="EMBL/GenBank/DDBJ databases">
        <authorList>
            <consortium name="Cladostephus spongiosus"/>
            <person name="Lorente B."/>
            <person name="Cabral C."/>
            <person name="Frias J."/>
            <person name="Faria J."/>
            <person name="Toubarro D."/>
        </authorList>
    </citation>
    <scope>NUCLEOTIDE SEQUENCE [LARGE SCALE GENOMIC DNA]</scope>
    <source>
        <strain evidence="2 3">ZMCS4</strain>
    </source>
</reference>
<sequence>MENNTFGTNALLSAGFHSGDILTPAQAARVLSVRISTLANWRCAKRYDLHYLKVGSRIYYPADALIAFLDRQTR</sequence>
<name>A0ABU7G2W0_9ALTE</name>
<dbReference type="InterPro" id="IPR041657">
    <property type="entry name" value="HTH_17"/>
</dbReference>
<evidence type="ECO:0000259" key="1">
    <source>
        <dbReference type="Pfam" id="PF12728"/>
    </source>
</evidence>
<evidence type="ECO:0000313" key="2">
    <source>
        <dbReference type="EMBL" id="MEE1673592.1"/>
    </source>
</evidence>
<accession>A0ABU7G2W0</accession>
<feature type="domain" description="Helix-turn-helix" evidence="1">
    <location>
        <begin position="22"/>
        <end position="72"/>
    </location>
</feature>
<organism evidence="2 3">
    <name type="scientific">Agarivorans aestuarii</name>
    <dbReference type="NCBI Taxonomy" id="1563703"/>
    <lineage>
        <taxon>Bacteria</taxon>
        <taxon>Pseudomonadati</taxon>
        <taxon>Pseudomonadota</taxon>
        <taxon>Gammaproteobacteria</taxon>
        <taxon>Alteromonadales</taxon>
        <taxon>Alteromonadaceae</taxon>
        <taxon>Agarivorans</taxon>
    </lineage>
</organism>
<proteinExistence type="predicted"/>
<comment type="caution">
    <text evidence="2">The sequence shown here is derived from an EMBL/GenBank/DDBJ whole genome shotgun (WGS) entry which is preliminary data.</text>
</comment>
<keyword evidence="3" id="KW-1185">Reference proteome</keyword>
<dbReference type="Pfam" id="PF12728">
    <property type="entry name" value="HTH_17"/>
    <property type="match status" value="1"/>
</dbReference>